<dbReference type="Proteomes" id="UP000254209">
    <property type="component" value="Unassembled WGS sequence"/>
</dbReference>
<evidence type="ECO:0000313" key="4">
    <source>
        <dbReference type="Proteomes" id="UP000254209"/>
    </source>
</evidence>
<dbReference type="PANTHER" id="PTHR13090:SF1">
    <property type="entry name" value="ARGININE-HYDROXYLASE NDUFAF5, MITOCHONDRIAL"/>
    <property type="match status" value="1"/>
</dbReference>
<dbReference type="GO" id="GO:0032259">
    <property type="term" value="P:methylation"/>
    <property type="evidence" value="ECO:0007669"/>
    <property type="project" value="UniProtKB-KW"/>
</dbReference>
<dbReference type="InterPro" id="IPR029063">
    <property type="entry name" value="SAM-dependent_MTases_sf"/>
</dbReference>
<keyword evidence="4" id="KW-1185">Reference proteome</keyword>
<gene>
    <name evidence="3" type="ORF">NCTC10283_00678</name>
</gene>
<keyword evidence="1" id="KW-0489">Methyltransferase</keyword>
<dbReference type="GO" id="GO:0008168">
    <property type="term" value="F:methyltransferase activity"/>
    <property type="evidence" value="ECO:0007669"/>
    <property type="project" value="UniProtKB-KW"/>
</dbReference>
<dbReference type="PANTHER" id="PTHR13090">
    <property type="entry name" value="ARGININE-HYDROXYLASE NDUFAF5, MITOCHONDRIAL"/>
    <property type="match status" value="1"/>
</dbReference>
<dbReference type="Gene3D" id="3.40.50.150">
    <property type="entry name" value="Vaccinia Virus protein VP39"/>
    <property type="match status" value="1"/>
</dbReference>
<organism evidence="3 4">
    <name type="scientific">Alysiella crassa</name>
    <dbReference type="NCBI Taxonomy" id="153491"/>
    <lineage>
        <taxon>Bacteria</taxon>
        <taxon>Pseudomonadati</taxon>
        <taxon>Pseudomonadota</taxon>
        <taxon>Betaproteobacteria</taxon>
        <taxon>Neisseriales</taxon>
        <taxon>Neisseriaceae</taxon>
        <taxon>Alysiella</taxon>
    </lineage>
</organism>
<dbReference type="InterPro" id="IPR050602">
    <property type="entry name" value="Malonyl-ACP_OMT"/>
</dbReference>
<dbReference type="EMBL" id="UFSO01000002">
    <property type="protein sequence ID" value="SSY70577.1"/>
    <property type="molecule type" value="Genomic_DNA"/>
</dbReference>
<dbReference type="OrthoDB" id="9760689at2"/>
<dbReference type="AlphaFoldDB" id="A0A376BLC0"/>
<sequence length="262" mass="29516">MNRYFLHQYFAQETASRLAILRHTPQHITLIGADGDISRALLAQPFPQAQFTEYDPRSDWLAHAATQRQPTGLLNKLFHKTIPQICQPFDFRLPEAQADLLWANLALLHTAEIVPILENWAAALKTDGLLFFSHLGGNTLPEIRRLLAAHGIACAAPTLVDMHDLGDMLFHHGFYDPVTDTAELVLTYQNPDTFWQDMDNTGVWAALRVSDDTAARAIVQDAWQTGELTQITLETVFAHAIKKIRLPENESVVQFYPRKPAV</sequence>
<reference evidence="3 4" key="1">
    <citation type="submission" date="2018-06" db="EMBL/GenBank/DDBJ databases">
        <authorList>
            <consortium name="Pathogen Informatics"/>
            <person name="Doyle S."/>
        </authorList>
    </citation>
    <scope>NUCLEOTIDE SEQUENCE [LARGE SCALE GENOMIC DNA]</scope>
    <source>
        <strain evidence="3 4">NCTC10283</strain>
    </source>
</reference>
<keyword evidence="2" id="KW-0808">Transferase</keyword>
<accession>A0A376BLC0</accession>
<evidence type="ECO:0000256" key="1">
    <source>
        <dbReference type="ARBA" id="ARBA00022603"/>
    </source>
</evidence>
<name>A0A376BLC0_9NEIS</name>
<dbReference type="RefSeq" id="WP_034295275.1">
    <property type="nucleotide sequence ID" value="NZ_CP091519.2"/>
</dbReference>
<evidence type="ECO:0000256" key="2">
    <source>
        <dbReference type="ARBA" id="ARBA00022679"/>
    </source>
</evidence>
<proteinExistence type="predicted"/>
<evidence type="ECO:0000313" key="3">
    <source>
        <dbReference type="EMBL" id="SSY70577.1"/>
    </source>
</evidence>
<dbReference type="STRING" id="1120980.GCA_000745955_02360"/>
<protein>
    <submittedName>
        <fullName evidence="3">Biotin biosynthesis protein BioC</fullName>
    </submittedName>
</protein>
<dbReference type="SUPFAM" id="SSF53335">
    <property type="entry name" value="S-adenosyl-L-methionine-dependent methyltransferases"/>
    <property type="match status" value="1"/>
</dbReference>